<dbReference type="AlphaFoldDB" id="A0A1M6D6W6"/>
<dbReference type="Proteomes" id="UP000184225">
    <property type="component" value="Unassembled WGS sequence"/>
</dbReference>
<reference evidence="2 3" key="1">
    <citation type="submission" date="2016-11" db="EMBL/GenBank/DDBJ databases">
        <authorList>
            <person name="Jaros S."/>
            <person name="Januszkiewicz K."/>
            <person name="Wedrychowicz H."/>
        </authorList>
    </citation>
    <scope>NUCLEOTIDE SEQUENCE [LARGE SCALE GENOMIC DNA]</scope>
    <source>
        <strain evidence="2 3">DSM 21425</strain>
    </source>
</reference>
<sequence length="144" mass="16477">MLVKKCTSYVEERLHRLQLALKDLEQDLSNETKSSAGDKYETSREMINIEINKLQNQIQGFKKLKEILTLVEHRKSSTSIQLGSVVKTNQANYFIAIPVGEITTEKEKFYGIGLNSPIGQLLLGKKVGEEFNFQQKQYIIKEVL</sequence>
<name>A0A1M6D6W6_9FLAO</name>
<feature type="coiled-coil region" evidence="1">
    <location>
        <begin position="14"/>
        <end position="64"/>
    </location>
</feature>
<gene>
    <name evidence="2" type="ORF">SAMN04488096_103332</name>
</gene>
<protein>
    <submittedName>
        <fullName evidence="2">Transcription elongation factor, GreA/GreB, C-term</fullName>
    </submittedName>
</protein>
<keyword evidence="3" id="KW-1185">Reference proteome</keyword>
<keyword evidence="2" id="KW-0251">Elongation factor</keyword>
<keyword evidence="2" id="KW-0648">Protein biosynthesis</keyword>
<dbReference type="GO" id="GO:0032784">
    <property type="term" value="P:regulation of DNA-templated transcription elongation"/>
    <property type="evidence" value="ECO:0007669"/>
    <property type="project" value="InterPro"/>
</dbReference>
<evidence type="ECO:0000256" key="1">
    <source>
        <dbReference type="SAM" id="Coils"/>
    </source>
</evidence>
<evidence type="ECO:0000313" key="2">
    <source>
        <dbReference type="EMBL" id="SHI68962.1"/>
    </source>
</evidence>
<accession>A0A1M6D6W6</accession>
<keyword evidence="1" id="KW-0175">Coiled coil</keyword>
<proteinExistence type="predicted"/>
<dbReference type="GO" id="GO:0003746">
    <property type="term" value="F:translation elongation factor activity"/>
    <property type="evidence" value="ECO:0007669"/>
    <property type="project" value="UniProtKB-KW"/>
</dbReference>
<dbReference type="GO" id="GO:0003677">
    <property type="term" value="F:DNA binding"/>
    <property type="evidence" value="ECO:0007669"/>
    <property type="project" value="InterPro"/>
</dbReference>
<organism evidence="2 3">
    <name type="scientific">Mesonia phycicola</name>
    <dbReference type="NCBI Taxonomy" id="579105"/>
    <lineage>
        <taxon>Bacteria</taxon>
        <taxon>Pseudomonadati</taxon>
        <taxon>Bacteroidota</taxon>
        <taxon>Flavobacteriia</taxon>
        <taxon>Flavobacteriales</taxon>
        <taxon>Flavobacteriaceae</taxon>
        <taxon>Mesonia</taxon>
    </lineage>
</organism>
<dbReference type="EMBL" id="FQYY01000003">
    <property type="protein sequence ID" value="SHI68962.1"/>
    <property type="molecule type" value="Genomic_DNA"/>
</dbReference>
<dbReference type="Gene3D" id="3.10.50.30">
    <property type="entry name" value="Transcription elongation factor, GreA/GreB, C-terminal domain"/>
    <property type="match status" value="1"/>
</dbReference>
<dbReference type="InterPro" id="IPR036953">
    <property type="entry name" value="GreA/GreB_C_sf"/>
</dbReference>
<dbReference type="STRING" id="579105.SAMN04488096_103332"/>
<evidence type="ECO:0000313" key="3">
    <source>
        <dbReference type="Proteomes" id="UP000184225"/>
    </source>
</evidence>